<evidence type="ECO:0000256" key="12">
    <source>
        <dbReference type="ARBA" id="ARBA00023224"/>
    </source>
</evidence>
<reference evidence="16" key="1">
    <citation type="thesis" date="2020" institute="ProQuest LLC" country="789 East Eisenhower Parkway, Ann Arbor, MI, USA">
        <title>Comparative Genomics and Chromosome Evolution.</title>
        <authorList>
            <person name="Mudd A.B."/>
        </authorList>
    </citation>
    <scope>NUCLEOTIDE SEQUENCE</scope>
    <source>
        <strain evidence="16">Female2</strain>
        <tissue evidence="16">Blood</tissue>
    </source>
</reference>
<keyword evidence="9" id="KW-1015">Disulfide bond</keyword>
<dbReference type="GO" id="GO:0004930">
    <property type="term" value="F:G protein-coupled receptor activity"/>
    <property type="evidence" value="ECO:0007669"/>
    <property type="project" value="UniProtKB-KW"/>
</dbReference>
<dbReference type="FunFam" id="1.20.1070.10:FF:000010">
    <property type="entry name" value="Olfactory receptor"/>
    <property type="match status" value="1"/>
</dbReference>
<keyword evidence="7 13" id="KW-0297">G-protein coupled receptor</keyword>
<evidence type="ECO:0000256" key="8">
    <source>
        <dbReference type="ARBA" id="ARBA00023136"/>
    </source>
</evidence>
<dbReference type="PRINTS" id="PR00237">
    <property type="entry name" value="GPCRRHODOPSN"/>
</dbReference>
<dbReference type="InterPro" id="IPR050939">
    <property type="entry name" value="Olfactory_GPCR1"/>
</dbReference>
<keyword evidence="17" id="KW-1185">Reference proteome</keyword>
<dbReference type="PRINTS" id="PR00245">
    <property type="entry name" value="OLFACTORYR"/>
</dbReference>
<comment type="subcellular location">
    <subcellularLocation>
        <location evidence="1 14">Cell membrane</location>
        <topology evidence="1 14">Multi-pass membrane protein</topology>
    </subcellularLocation>
</comment>
<keyword evidence="2 14" id="KW-1003">Cell membrane</keyword>
<evidence type="ECO:0000256" key="11">
    <source>
        <dbReference type="ARBA" id="ARBA00023180"/>
    </source>
</evidence>
<feature type="transmembrane region" description="Helical" evidence="14">
    <location>
        <begin position="58"/>
        <end position="78"/>
    </location>
</feature>
<evidence type="ECO:0000256" key="1">
    <source>
        <dbReference type="ARBA" id="ARBA00004651"/>
    </source>
</evidence>
<keyword evidence="5 14" id="KW-0552">Olfaction</keyword>
<feature type="transmembrane region" description="Helical" evidence="14">
    <location>
        <begin position="98"/>
        <end position="120"/>
    </location>
</feature>
<dbReference type="SMART" id="SM01381">
    <property type="entry name" value="7TM_GPCR_Srsx"/>
    <property type="match status" value="1"/>
</dbReference>
<comment type="caution">
    <text evidence="16">The sequence shown here is derived from an EMBL/GenBank/DDBJ whole genome shotgun (WGS) entry which is preliminary data.</text>
</comment>
<dbReference type="GO" id="GO:0004984">
    <property type="term" value="F:olfactory receptor activity"/>
    <property type="evidence" value="ECO:0007669"/>
    <property type="project" value="InterPro"/>
</dbReference>
<keyword evidence="4 13" id="KW-0812">Transmembrane</keyword>
<evidence type="ECO:0000256" key="9">
    <source>
        <dbReference type="ARBA" id="ARBA00023157"/>
    </source>
</evidence>
<evidence type="ECO:0000256" key="6">
    <source>
        <dbReference type="ARBA" id="ARBA00022989"/>
    </source>
</evidence>
<gene>
    <name evidence="16" type="ORF">GDO86_017974</name>
</gene>
<keyword evidence="8 14" id="KW-0472">Membrane</keyword>
<dbReference type="SUPFAM" id="SSF81321">
    <property type="entry name" value="Family A G protein-coupled receptor-like"/>
    <property type="match status" value="1"/>
</dbReference>
<dbReference type="PROSITE" id="PS50262">
    <property type="entry name" value="G_PROTEIN_RECEP_F1_2"/>
    <property type="match status" value="1"/>
</dbReference>
<evidence type="ECO:0000256" key="7">
    <source>
        <dbReference type="ARBA" id="ARBA00023040"/>
    </source>
</evidence>
<dbReference type="AlphaFoldDB" id="A0A8T2INA7"/>
<dbReference type="OrthoDB" id="5967130at2759"/>
<feature type="transmembrane region" description="Helical" evidence="14">
    <location>
        <begin position="25"/>
        <end position="51"/>
    </location>
</feature>
<evidence type="ECO:0000313" key="16">
    <source>
        <dbReference type="EMBL" id="KAG8431606.1"/>
    </source>
</evidence>
<protein>
    <recommendedName>
        <fullName evidence="14">Olfactory receptor</fullName>
    </recommendedName>
</protein>
<dbReference type="EMBL" id="JAACNH010000120">
    <property type="protein sequence ID" value="KAG8431606.1"/>
    <property type="molecule type" value="Genomic_DNA"/>
</dbReference>
<evidence type="ECO:0000259" key="15">
    <source>
        <dbReference type="PROSITE" id="PS50262"/>
    </source>
</evidence>
<dbReference type="Pfam" id="PF13853">
    <property type="entry name" value="7tm_4"/>
    <property type="match status" value="1"/>
</dbReference>
<dbReference type="Gene3D" id="1.20.1070.10">
    <property type="entry name" value="Rhodopsin 7-helix transmembrane proteins"/>
    <property type="match status" value="1"/>
</dbReference>
<dbReference type="InterPro" id="IPR017452">
    <property type="entry name" value="GPCR_Rhodpsn_7TM"/>
</dbReference>
<proteinExistence type="inferred from homology"/>
<keyword evidence="10 13" id="KW-0675">Receptor</keyword>
<dbReference type="PANTHER" id="PTHR24242:SF253">
    <property type="entry name" value="OLFACTORY RECEPTOR-RELATED"/>
    <property type="match status" value="1"/>
</dbReference>
<keyword evidence="6 14" id="KW-1133">Transmembrane helix</keyword>
<feature type="transmembrane region" description="Helical" evidence="14">
    <location>
        <begin position="200"/>
        <end position="225"/>
    </location>
</feature>
<evidence type="ECO:0000256" key="13">
    <source>
        <dbReference type="RuleBase" id="RU000688"/>
    </source>
</evidence>
<keyword evidence="12 13" id="KW-0807">Transducer</keyword>
<evidence type="ECO:0000256" key="3">
    <source>
        <dbReference type="ARBA" id="ARBA00022606"/>
    </source>
</evidence>
<name>A0A8T2INA7_9PIPI</name>
<keyword evidence="3 14" id="KW-0716">Sensory transduction</keyword>
<evidence type="ECO:0000313" key="17">
    <source>
        <dbReference type="Proteomes" id="UP000812440"/>
    </source>
</evidence>
<dbReference type="InterPro" id="IPR000276">
    <property type="entry name" value="GPCR_Rhodpsn"/>
</dbReference>
<dbReference type="PANTHER" id="PTHR24242">
    <property type="entry name" value="G-PROTEIN COUPLED RECEPTOR"/>
    <property type="match status" value="1"/>
</dbReference>
<dbReference type="PROSITE" id="PS00237">
    <property type="entry name" value="G_PROTEIN_RECEP_F1_1"/>
    <property type="match status" value="1"/>
</dbReference>
<dbReference type="GO" id="GO:0005886">
    <property type="term" value="C:plasma membrane"/>
    <property type="evidence" value="ECO:0007669"/>
    <property type="project" value="UniProtKB-SubCell"/>
</dbReference>
<evidence type="ECO:0000256" key="4">
    <source>
        <dbReference type="ARBA" id="ARBA00022692"/>
    </source>
</evidence>
<evidence type="ECO:0000256" key="14">
    <source>
        <dbReference type="RuleBase" id="RU363047"/>
    </source>
</evidence>
<evidence type="ECO:0000256" key="10">
    <source>
        <dbReference type="ARBA" id="ARBA00023170"/>
    </source>
</evidence>
<organism evidence="16 17">
    <name type="scientific">Hymenochirus boettgeri</name>
    <name type="common">Congo dwarf clawed frog</name>
    <dbReference type="NCBI Taxonomy" id="247094"/>
    <lineage>
        <taxon>Eukaryota</taxon>
        <taxon>Metazoa</taxon>
        <taxon>Chordata</taxon>
        <taxon>Craniata</taxon>
        <taxon>Vertebrata</taxon>
        <taxon>Euteleostomi</taxon>
        <taxon>Amphibia</taxon>
        <taxon>Batrachia</taxon>
        <taxon>Anura</taxon>
        <taxon>Pipoidea</taxon>
        <taxon>Pipidae</taxon>
        <taxon>Pipinae</taxon>
        <taxon>Hymenochirus</taxon>
    </lineage>
</organism>
<evidence type="ECO:0000256" key="2">
    <source>
        <dbReference type="ARBA" id="ARBA00022475"/>
    </source>
</evidence>
<sequence>MSNTNLTFLKEIVILGFDENLSIRILIFTTLLVGYVVTIVGNCLIIVLVLVSPRLHSPMYFFLCHLAITDMIVPSDVIPNLLYVTLSGRGTLSILGCLTQLFFFGISANTECLLLTVMSYDRYLAICRPLHYKSIMSHKLQVLLTTCCWVVGFSLSLMVTCHILTLSFCGTNTINHFFCDLDPVLDLSCSDTFVIDIEVLVVGILIIFLACVFIVVTYVCIFHAILGSPITTGRKKVFSTCTSHLTVVCTYYGTLFANYLSPVSGRIKYLSLLNTVMTPLLNPVIYSLRNQEIRSVLKTYIPFQ</sequence>
<comment type="similarity">
    <text evidence="13">Belongs to the G-protein coupled receptor 1 family.</text>
</comment>
<dbReference type="InterPro" id="IPR000725">
    <property type="entry name" value="Olfact_rcpt"/>
</dbReference>
<dbReference type="Proteomes" id="UP000812440">
    <property type="component" value="Unassembled WGS sequence"/>
</dbReference>
<keyword evidence="11" id="KW-0325">Glycoprotein</keyword>
<evidence type="ECO:0000256" key="5">
    <source>
        <dbReference type="ARBA" id="ARBA00022725"/>
    </source>
</evidence>
<feature type="domain" description="G-protein coupled receptors family 1 profile" evidence="15">
    <location>
        <begin position="41"/>
        <end position="286"/>
    </location>
</feature>
<feature type="transmembrane region" description="Helical" evidence="14">
    <location>
        <begin position="140"/>
        <end position="165"/>
    </location>
</feature>
<accession>A0A8T2INA7</accession>